<evidence type="ECO:0000313" key="2">
    <source>
        <dbReference type="Proteomes" id="UP000241848"/>
    </source>
</evidence>
<dbReference type="Proteomes" id="UP000241848">
    <property type="component" value="Unassembled WGS sequence"/>
</dbReference>
<gene>
    <name evidence="1" type="ORF">C7B45_08625</name>
</gene>
<proteinExistence type="predicted"/>
<comment type="caution">
    <text evidence="1">The sequence shown here is derived from an EMBL/GenBank/DDBJ whole genome shotgun (WGS) entry which is preliminary data.</text>
</comment>
<dbReference type="EMBL" id="PXYV01000024">
    <property type="protein sequence ID" value="PSR21947.1"/>
    <property type="molecule type" value="Genomic_DNA"/>
</dbReference>
<protein>
    <submittedName>
        <fullName evidence="1">Uncharacterized protein</fullName>
    </submittedName>
</protein>
<sequence>MAIQPGNSVFDPRVPDLKREGTVIHVLTNPACLMRTLIIQWHDEQGRIEEMEEIEFGPLED</sequence>
<name>A0A2T2WI80_9FIRM</name>
<dbReference type="AlphaFoldDB" id="A0A2T2WI80"/>
<evidence type="ECO:0000313" key="1">
    <source>
        <dbReference type="EMBL" id="PSR21947.1"/>
    </source>
</evidence>
<reference evidence="1 2" key="1">
    <citation type="journal article" date="2014" name="BMC Genomics">
        <title>Comparison of environmental and isolate Sulfobacillus genomes reveals diverse carbon, sulfur, nitrogen, and hydrogen metabolisms.</title>
        <authorList>
            <person name="Justice N.B."/>
            <person name="Norman A."/>
            <person name="Brown C.T."/>
            <person name="Singh A."/>
            <person name="Thomas B.C."/>
            <person name="Banfield J.F."/>
        </authorList>
    </citation>
    <scope>NUCLEOTIDE SEQUENCE [LARGE SCALE GENOMIC DNA]</scope>
    <source>
        <strain evidence="1">AMDSBA3</strain>
    </source>
</reference>
<accession>A0A2T2WI80</accession>
<organism evidence="1 2">
    <name type="scientific">Sulfobacillus acidophilus</name>
    <dbReference type="NCBI Taxonomy" id="53633"/>
    <lineage>
        <taxon>Bacteria</taxon>
        <taxon>Bacillati</taxon>
        <taxon>Bacillota</taxon>
        <taxon>Clostridia</taxon>
        <taxon>Eubacteriales</taxon>
        <taxon>Clostridiales Family XVII. Incertae Sedis</taxon>
        <taxon>Sulfobacillus</taxon>
    </lineage>
</organism>